<sequence length="305" mass="33315">MDASAAALVARRAYGFQSIDGTSLGWSSANLAICLSTLTALFDEHGSSLQLTSFYPLRLLLSSDEIQGKIDLYDGIIMLNPAATPLQWLQTLKNVSHDDIGKYKINQTRLKRYLEIVQNSLGIKLKKGHSCSSYDYHMFVERLAIGIENRLKEEGMVLSSQALALERVLVTVESSQACRRGVLNANGSIRVGADMTGEAVAASIARLSTDARKKVIKQADLLQTVKTNIGRAQEEFGFYRVYRAGLPKVTSEEVLTCLSTLLESTELDQLKGSLAGNSLGIAGSGHYCHLGDDGSIVVPWDWQTR</sequence>
<gene>
    <name evidence="2" type="ORF">ASEP1449_LOCUS7636</name>
</gene>
<evidence type="ECO:0000313" key="2">
    <source>
        <dbReference type="EMBL" id="CAD9815810.1"/>
    </source>
</evidence>
<protein>
    <recommendedName>
        <fullName evidence="1">DUF4461 domain-containing protein</fullName>
    </recommendedName>
</protein>
<organism evidence="2">
    <name type="scientific">Attheya septentrionalis</name>
    <dbReference type="NCBI Taxonomy" id="420275"/>
    <lineage>
        <taxon>Eukaryota</taxon>
        <taxon>Sar</taxon>
        <taxon>Stramenopiles</taxon>
        <taxon>Ochrophyta</taxon>
        <taxon>Bacillariophyta</taxon>
        <taxon>Coscinodiscophyceae</taxon>
        <taxon>Chaetocerotophycidae</taxon>
        <taxon>Chaetocerotales</taxon>
        <taxon>Attheyaceae</taxon>
        <taxon>Attheya</taxon>
    </lineage>
</organism>
<dbReference type="Pfam" id="PF14688">
    <property type="entry name" value="DUF4461"/>
    <property type="match status" value="1"/>
</dbReference>
<dbReference type="InterPro" id="IPR027989">
    <property type="entry name" value="DUF4461"/>
</dbReference>
<accession>A0A7S2UCY8</accession>
<reference evidence="2" key="1">
    <citation type="submission" date="2021-01" db="EMBL/GenBank/DDBJ databases">
        <authorList>
            <person name="Corre E."/>
            <person name="Pelletier E."/>
            <person name="Niang G."/>
            <person name="Scheremetjew M."/>
            <person name="Finn R."/>
            <person name="Kale V."/>
            <person name="Holt S."/>
            <person name="Cochrane G."/>
            <person name="Meng A."/>
            <person name="Brown T."/>
            <person name="Cohen L."/>
        </authorList>
    </citation>
    <scope>NUCLEOTIDE SEQUENCE</scope>
    <source>
        <strain evidence="2">CCMP2084</strain>
    </source>
</reference>
<dbReference type="EMBL" id="HBHQ01011434">
    <property type="protein sequence ID" value="CAD9815810.1"/>
    <property type="molecule type" value="Transcribed_RNA"/>
</dbReference>
<evidence type="ECO:0000259" key="1">
    <source>
        <dbReference type="Pfam" id="PF14688"/>
    </source>
</evidence>
<proteinExistence type="predicted"/>
<dbReference type="AlphaFoldDB" id="A0A7S2UCY8"/>
<name>A0A7S2UCY8_9STRA</name>
<feature type="domain" description="DUF4461" evidence="1">
    <location>
        <begin position="24"/>
        <end position="303"/>
    </location>
</feature>